<dbReference type="AlphaFoldDB" id="A0A166AFK4"/>
<protein>
    <submittedName>
        <fullName evidence="1">Uncharacterized protein</fullName>
    </submittedName>
</protein>
<dbReference type="Proteomes" id="UP000076532">
    <property type="component" value="Unassembled WGS sequence"/>
</dbReference>
<organism evidence="1 2">
    <name type="scientific">Athelia psychrophila</name>
    <dbReference type="NCBI Taxonomy" id="1759441"/>
    <lineage>
        <taxon>Eukaryota</taxon>
        <taxon>Fungi</taxon>
        <taxon>Dikarya</taxon>
        <taxon>Basidiomycota</taxon>
        <taxon>Agaricomycotina</taxon>
        <taxon>Agaricomycetes</taxon>
        <taxon>Agaricomycetidae</taxon>
        <taxon>Atheliales</taxon>
        <taxon>Atheliaceae</taxon>
        <taxon>Athelia</taxon>
    </lineage>
</organism>
<accession>A0A166AFK4</accession>
<name>A0A166AFK4_9AGAM</name>
<gene>
    <name evidence="1" type="ORF">FIBSPDRAFT_898912</name>
</gene>
<keyword evidence="2" id="KW-1185">Reference proteome</keyword>
<proteinExistence type="predicted"/>
<sequence length="182" mass="20562">MYAADEKTEKNGARLKRGTVYDARKATAENIGVLGGATKAKPFQGHNRATPRSTAMNMDEDPSIISWHNEEREKFRRCERAGRVTLEAARRDVKNQDGEDVLRGSGCWLILGDRATGVRLFQNGLRAAKNKESTGFRALQGARKMTDWLWEVGTWKQTKRHDIRHHAWHAGCDGRDVDIDMA</sequence>
<dbReference type="EMBL" id="KV417661">
    <property type="protein sequence ID" value="KZP11555.1"/>
    <property type="molecule type" value="Genomic_DNA"/>
</dbReference>
<evidence type="ECO:0000313" key="1">
    <source>
        <dbReference type="EMBL" id="KZP11555.1"/>
    </source>
</evidence>
<reference evidence="1 2" key="1">
    <citation type="journal article" date="2016" name="Mol. Biol. Evol.">
        <title>Comparative Genomics of Early-Diverging Mushroom-Forming Fungi Provides Insights into the Origins of Lignocellulose Decay Capabilities.</title>
        <authorList>
            <person name="Nagy L.G."/>
            <person name="Riley R."/>
            <person name="Tritt A."/>
            <person name="Adam C."/>
            <person name="Daum C."/>
            <person name="Floudas D."/>
            <person name="Sun H."/>
            <person name="Yadav J.S."/>
            <person name="Pangilinan J."/>
            <person name="Larsson K.H."/>
            <person name="Matsuura K."/>
            <person name="Barry K."/>
            <person name="Labutti K."/>
            <person name="Kuo R."/>
            <person name="Ohm R.A."/>
            <person name="Bhattacharya S.S."/>
            <person name="Shirouzu T."/>
            <person name="Yoshinaga Y."/>
            <person name="Martin F.M."/>
            <person name="Grigoriev I.V."/>
            <person name="Hibbett D.S."/>
        </authorList>
    </citation>
    <scope>NUCLEOTIDE SEQUENCE [LARGE SCALE GENOMIC DNA]</scope>
    <source>
        <strain evidence="1 2">CBS 109695</strain>
    </source>
</reference>
<evidence type="ECO:0000313" key="2">
    <source>
        <dbReference type="Proteomes" id="UP000076532"/>
    </source>
</evidence>